<organism evidence="1 2">
    <name type="scientific">Haemophilus haemolyticus</name>
    <dbReference type="NCBI Taxonomy" id="726"/>
    <lineage>
        <taxon>Bacteria</taxon>
        <taxon>Pseudomonadati</taxon>
        <taxon>Pseudomonadota</taxon>
        <taxon>Gammaproteobacteria</taxon>
        <taxon>Pasteurellales</taxon>
        <taxon>Pasteurellaceae</taxon>
        <taxon>Haemophilus</taxon>
    </lineage>
</organism>
<evidence type="ECO:0000313" key="2">
    <source>
        <dbReference type="Proteomes" id="UP000092611"/>
    </source>
</evidence>
<accession>A0A1B8PE99</accession>
<dbReference type="PROSITE" id="PS51257">
    <property type="entry name" value="PROKAR_LIPOPROTEIN"/>
    <property type="match status" value="1"/>
</dbReference>
<name>A0A1B8PE99_HAEHA</name>
<dbReference type="RefSeq" id="WP_065246617.1">
    <property type="nucleotide sequence ID" value="NZ_LZDL01000027.1"/>
</dbReference>
<sequence>MRKIVFVSCTILVLAACSSQPEQTGGGVYDMKAVQEYNTRVTSGNTVTQAQKDKVASQVDTNLKLNASDNKVKTRVRSSLPVIPVVPSVGYHYNYHHFR</sequence>
<evidence type="ECO:0000313" key="1">
    <source>
        <dbReference type="EMBL" id="OBX46295.1"/>
    </source>
</evidence>
<evidence type="ECO:0008006" key="3">
    <source>
        <dbReference type="Google" id="ProtNLM"/>
    </source>
</evidence>
<reference evidence="1 2" key="1">
    <citation type="submission" date="2016-06" db="EMBL/GenBank/DDBJ databases">
        <title>Draft genome of Haemophilus haemolyticus CCUG 24149.</title>
        <authorList>
            <person name="Engstrom-Jakobsson H."/>
            <person name="Salva-Serra F."/>
            <person name="Thorell K."/>
            <person name="Gonzales-Siles L."/>
            <person name="Karlsson R."/>
            <person name="Boulund F."/>
            <person name="Engstrand L."/>
            <person name="Kristiansson E."/>
            <person name="Moore E."/>
        </authorList>
    </citation>
    <scope>NUCLEOTIDE SEQUENCE [LARGE SCALE GENOMIC DNA]</scope>
    <source>
        <strain evidence="1 2">CCUG 24149</strain>
    </source>
</reference>
<dbReference type="EMBL" id="LZDL01000027">
    <property type="protein sequence ID" value="OBX46295.1"/>
    <property type="molecule type" value="Genomic_DNA"/>
</dbReference>
<protein>
    <recommendedName>
        <fullName evidence="3">Lipoprotein</fullName>
    </recommendedName>
</protein>
<dbReference type="AlphaFoldDB" id="A0A1B8PE99"/>
<comment type="caution">
    <text evidence="1">The sequence shown here is derived from an EMBL/GenBank/DDBJ whole genome shotgun (WGS) entry which is preliminary data.</text>
</comment>
<dbReference type="OrthoDB" id="5689385at2"/>
<proteinExistence type="predicted"/>
<gene>
    <name evidence="1" type="ORF">A9Z62_03400</name>
</gene>
<dbReference type="Proteomes" id="UP000092611">
    <property type="component" value="Unassembled WGS sequence"/>
</dbReference>